<organism evidence="4 5">
    <name type="scientific">Aegilops tauschii subsp. strangulata</name>
    <name type="common">Goatgrass</name>
    <dbReference type="NCBI Taxonomy" id="200361"/>
    <lineage>
        <taxon>Eukaryota</taxon>
        <taxon>Viridiplantae</taxon>
        <taxon>Streptophyta</taxon>
        <taxon>Embryophyta</taxon>
        <taxon>Tracheophyta</taxon>
        <taxon>Spermatophyta</taxon>
        <taxon>Magnoliopsida</taxon>
        <taxon>Liliopsida</taxon>
        <taxon>Poales</taxon>
        <taxon>Poaceae</taxon>
        <taxon>BOP clade</taxon>
        <taxon>Pooideae</taxon>
        <taxon>Triticodae</taxon>
        <taxon>Triticeae</taxon>
        <taxon>Triticinae</taxon>
        <taxon>Aegilops</taxon>
    </lineage>
</organism>
<dbReference type="InterPro" id="IPR021109">
    <property type="entry name" value="Peptidase_aspartic_dom_sf"/>
</dbReference>
<dbReference type="PROSITE" id="PS51767">
    <property type="entry name" value="PEPTIDASE_A1"/>
    <property type="match status" value="1"/>
</dbReference>
<evidence type="ECO:0000256" key="2">
    <source>
        <dbReference type="SAM" id="SignalP"/>
    </source>
</evidence>
<keyword evidence="5" id="KW-1185">Reference proteome</keyword>
<keyword evidence="2" id="KW-0732">Signal</keyword>
<evidence type="ECO:0000313" key="5">
    <source>
        <dbReference type="Proteomes" id="UP000015105"/>
    </source>
</evidence>
<dbReference type="Gene3D" id="2.40.70.10">
    <property type="entry name" value="Acid Proteases"/>
    <property type="match status" value="1"/>
</dbReference>
<name>A0A453N6K1_AEGTS</name>
<feature type="domain" description="Peptidase A1" evidence="3">
    <location>
        <begin position="38"/>
        <end position="100"/>
    </location>
</feature>
<sequence>MAAMWSLIISLLLLLLPIAPSSSIKFPLEGNVYPVSHFYATLNIGEPAKPYFLDVDTGSNLTWLECDHPVHGCKGCHLVTTNNTRFCNMTYCVQFVILCV</sequence>
<proteinExistence type="inferred from homology"/>
<dbReference type="AlphaFoldDB" id="A0A453N6K1"/>
<dbReference type="Pfam" id="PF14543">
    <property type="entry name" value="TAXi_N"/>
    <property type="match status" value="1"/>
</dbReference>
<evidence type="ECO:0000259" key="3">
    <source>
        <dbReference type="PROSITE" id="PS51767"/>
    </source>
</evidence>
<reference evidence="5" key="2">
    <citation type="journal article" date="2017" name="Nat. Plants">
        <title>The Aegilops tauschii genome reveals multiple impacts of transposons.</title>
        <authorList>
            <person name="Zhao G."/>
            <person name="Zou C."/>
            <person name="Li K."/>
            <person name="Wang K."/>
            <person name="Li T."/>
            <person name="Gao L."/>
            <person name="Zhang X."/>
            <person name="Wang H."/>
            <person name="Yang Z."/>
            <person name="Liu X."/>
            <person name="Jiang W."/>
            <person name="Mao L."/>
            <person name="Kong X."/>
            <person name="Jiao Y."/>
            <person name="Jia J."/>
        </authorList>
    </citation>
    <scope>NUCLEOTIDE SEQUENCE [LARGE SCALE GENOMIC DNA]</scope>
    <source>
        <strain evidence="5">cv. AL8/78</strain>
    </source>
</reference>
<reference evidence="4" key="5">
    <citation type="journal article" date="2021" name="G3 (Bethesda)">
        <title>Aegilops tauschii genome assembly Aet v5.0 features greater sequence contiguity and improved annotation.</title>
        <authorList>
            <person name="Wang L."/>
            <person name="Zhu T."/>
            <person name="Rodriguez J.C."/>
            <person name="Deal K.R."/>
            <person name="Dubcovsky J."/>
            <person name="McGuire P.E."/>
            <person name="Lux T."/>
            <person name="Spannagl M."/>
            <person name="Mayer K.F.X."/>
            <person name="Baldrich P."/>
            <person name="Meyers B.C."/>
            <person name="Huo N."/>
            <person name="Gu Y.Q."/>
            <person name="Zhou H."/>
            <person name="Devos K.M."/>
            <person name="Bennetzen J.L."/>
            <person name="Unver T."/>
            <person name="Budak H."/>
            <person name="Gulick P.J."/>
            <person name="Galiba G."/>
            <person name="Kalapos B."/>
            <person name="Nelson D.R."/>
            <person name="Li P."/>
            <person name="You F.M."/>
            <person name="Luo M.C."/>
            <person name="Dvorak J."/>
        </authorList>
    </citation>
    <scope>NUCLEOTIDE SEQUENCE [LARGE SCALE GENOMIC DNA]</scope>
    <source>
        <strain evidence="4">cv. AL8/78</strain>
    </source>
</reference>
<dbReference type="InterPro" id="IPR033121">
    <property type="entry name" value="PEPTIDASE_A1"/>
</dbReference>
<reference evidence="4" key="4">
    <citation type="submission" date="2019-03" db="UniProtKB">
        <authorList>
            <consortium name="EnsemblPlants"/>
        </authorList>
    </citation>
    <scope>IDENTIFICATION</scope>
</reference>
<dbReference type="Gramene" id="AET6Gv20244700.8">
    <property type="protein sequence ID" value="AET6Gv20244700.8"/>
    <property type="gene ID" value="AET6Gv20244700"/>
</dbReference>
<dbReference type="InterPro" id="IPR032861">
    <property type="entry name" value="TAXi_N"/>
</dbReference>
<comment type="similarity">
    <text evidence="1">Belongs to the peptidase A1 family.</text>
</comment>
<evidence type="ECO:0000313" key="4">
    <source>
        <dbReference type="EnsemblPlants" id="AET6Gv20244700.8"/>
    </source>
</evidence>
<reference evidence="5" key="1">
    <citation type="journal article" date="2014" name="Science">
        <title>Ancient hybridizations among the ancestral genomes of bread wheat.</title>
        <authorList>
            <consortium name="International Wheat Genome Sequencing Consortium,"/>
            <person name="Marcussen T."/>
            <person name="Sandve S.R."/>
            <person name="Heier L."/>
            <person name="Spannagl M."/>
            <person name="Pfeifer M."/>
            <person name="Jakobsen K.S."/>
            <person name="Wulff B.B."/>
            <person name="Steuernagel B."/>
            <person name="Mayer K.F."/>
            <person name="Olsen O.A."/>
        </authorList>
    </citation>
    <scope>NUCLEOTIDE SEQUENCE [LARGE SCALE GENOMIC DNA]</scope>
    <source>
        <strain evidence="5">cv. AL8/78</strain>
    </source>
</reference>
<feature type="chain" id="PRO_5019467181" description="Peptidase A1 domain-containing protein" evidence="2">
    <location>
        <begin position="24"/>
        <end position="100"/>
    </location>
</feature>
<dbReference type="SUPFAM" id="SSF50630">
    <property type="entry name" value="Acid proteases"/>
    <property type="match status" value="1"/>
</dbReference>
<protein>
    <recommendedName>
        <fullName evidence="3">Peptidase A1 domain-containing protein</fullName>
    </recommendedName>
</protein>
<dbReference type="Proteomes" id="UP000015105">
    <property type="component" value="Chromosome 6D"/>
</dbReference>
<evidence type="ECO:0000256" key="1">
    <source>
        <dbReference type="ARBA" id="ARBA00007447"/>
    </source>
</evidence>
<accession>A0A453N6K1</accession>
<reference evidence="4" key="3">
    <citation type="journal article" date="2017" name="Nature">
        <title>Genome sequence of the progenitor of the wheat D genome Aegilops tauschii.</title>
        <authorList>
            <person name="Luo M.C."/>
            <person name="Gu Y.Q."/>
            <person name="Puiu D."/>
            <person name="Wang H."/>
            <person name="Twardziok S.O."/>
            <person name="Deal K.R."/>
            <person name="Huo N."/>
            <person name="Zhu T."/>
            <person name="Wang L."/>
            <person name="Wang Y."/>
            <person name="McGuire P.E."/>
            <person name="Liu S."/>
            <person name="Long H."/>
            <person name="Ramasamy R.K."/>
            <person name="Rodriguez J.C."/>
            <person name="Van S.L."/>
            <person name="Yuan L."/>
            <person name="Wang Z."/>
            <person name="Xia Z."/>
            <person name="Xiao L."/>
            <person name="Anderson O.D."/>
            <person name="Ouyang S."/>
            <person name="Liang Y."/>
            <person name="Zimin A.V."/>
            <person name="Pertea G."/>
            <person name="Qi P."/>
            <person name="Bennetzen J.L."/>
            <person name="Dai X."/>
            <person name="Dawson M.W."/>
            <person name="Muller H.G."/>
            <person name="Kugler K."/>
            <person name="Rivarola-Duarte L."/>
            <person name="Spannagl M."/>
            <person name="Mayer K.F.X."/>
            <person name="Lu F.H."/>
            <person name="Bevan M.W."/>
            <person name="Leroy P."/>
            <person name="Li P."/>
            <person name="You F.M."/>
            <person name="Sun Q."/>
            <person name="Liu Z."/>
            <person name="Lyons E."/>
            <person name="Wicker T."/>
            <person name="Salzberg S.L."/>
            <person name="Devos K.M."/>
            <person name="Dvorak J."/>
        </authorList>
    </citation>
    <scope>NUCLEOTIDE SEQUENCE [LARGE SCALE GENOMIC DNA]</scope>
    <source>
        <strain evidence="4">cv. AL8/78</strain>
    </source>
</reference>
<dbReference type="EnsemblPlants" id="AET6Gv20244700.8">
    <property type="protein sequence ID" value="AET6Gv20244700.8"/>
    <property type="gene ID" value="AET6Gv20244700"/>
</dbReference>
<feature type="signal peptide" evidence="2">
    <location>
        <begin position="1"/>
        <end position="23"/>
    </location>
</feature>